<feature type="region of interest" description="Disordered" evidence="1">
    <location>
        <begin position="78"/>
        <end position="111"/>
    </location>
</feature>
<protein>
    <recommendedName>
        <fullName evidence="4">DUF2934 domain-containing protein</fullName>
    </recommendedName>
</protein>
<dbReference type="AlphaFoldDB" id="A0A7W4J0M0"/>
<gene>
    <name evidence="2" type="ORF">HLH35_10100</name>
</gene>
<comment type="caution">
    <text evidence="2">The sequence shown here is derived from an EMBL/GenBank/DDBJ whole genome shotgun (WGS) entry which is preliminary data.</text>
</comment>
<dbReference type="EMBL" id="JABEQE010000007">
    <property type="protein sequence ID" value="MBB2172461.1"/>
    <property type="molecule type" value="Genomic_DNA"/>
</dbReference>
<accession>A0A7W4J0M0</accession>
<sequence length="111" mass="12118">MENPLESSPERDARILAKAKEMWVADGKPASGPEAYKEAAADLIGMELNADAGQIPVEPPVPLDANGQPIEEAWLEENLGNPGGYMNELDNKRETPFATRQDEEKALKDQS</sequence>
<evidence type="ECO:0008006" key="4">
    <source>
        <dbReference type="Google" id="ProtNLM"/>
    </source>
</evidence>
<feature type="compositionally biased region" description="Basic and acidic residues" evidence="1">
    <location>
        <begin position="89"/>
        <end position="111"/>
    </location>
</feature>
<dbReference type="RefSeq" id="WP_182979009.1">
    <property type="nucleotide sequence ID" value="NZ_BAABGB010000058.1"/>
</dbReference>
<evidence type="ECO:0000313" key="3">
    <source>
        <dbReference type="Proteomes" id="UP000577891"/>
    </source>
</evidence>
<name>A0A7W4J0M0_9PROT</name>
<evidence type="ECO:0000256" key="1">
    <source>
        <dbReference type="SAM" id="MobiDB-lite"/>
    </source>
</evidence>
<keyword evidence="3" id="KW-1185">Reference proteome</keyword>
<reference evidence="2 3" key="1">
    <citation type="submission" date="2020-04" db="EMBL/GenBank/DDBJ databases">
        <title>Description of novel Gluconacetobacter.</title>
        <authorList>
            <person name="Sombolestani A."/>
        </authorList>
    </citation>
    <scope>NUCLEOTIDE SEQUENCE [LARGE SCALE GENOMIC DNA]</scope>
    <source>
        <strain evidence="2 3">LMG 27724</strain>
    </source>
</reference>
<proteinExistence type="predicted"/>
<organism evidence="2 3">
    <name type="scientific">Gluconacetobacter asukensis</name>
    <dbReference type="NCBI Taxonomy" id="1017181"/>
    <lineage>
        <taxon>Bacteria</taxon>
        <taxon>Pseudomonadati</taxon>
        <taxon>Pseudomonadota</taxon>
        <taxon>Alphaproteobacteria</taxon>
        <taxon>Acetobacterales</taxon>
        <taxon>Acetobacteraceae</taxon>
        <taxon>Gluconacetobacter</taxon>
    </lineage>
</organism>
<dbReference type="Proteomes" id="UP000577891">
    <property type="component" value="Unassembled WGS sequence"/>
</dbReference>
<evidence type="ECO:0000313" key="2">
    <source>
        <dbReference type="EMBL" id="MBB2172461.1"/>
    </source>
</evidence>